<feature type="domain" description="RNase H type-1" evidence="2">
    <location>
        <begin position="838"/>
        <end position="970"/>
    </location>
</feature>
<dbReference type="EMBL" id="PEDP01000174">
    <property type="protein sequence ID" value="POS87202.1"/>
    <property type="molecule type" value="Genomic_DNA"/>
</dbReference>
<evidence type="ECO:0008006" key="5">
    <source>
        <dbReference type="Google" id="ProtNLM"/>
    </source>
</evidence>
<keyword evidence="4" id="KW-1185">Reference proteome</keyword>
<dbReference type="InterPro" id="IPR036397">
    <property type="entry name" value="RNaseH_sf"/>
</dbReference>
<dbReference type="CDD" id="cd09276">
    <property type="entry name" value="Rnase_HI_RT_non_LTR"/>
    <property type="match status" value="1"/>
</dbReference>
<dbReference type="InterPro" id="IPR002156">
    <property type="entry name" value="RNaseH_domain"/>
</dbReference>
<organism evidence="3 4">
    <name type="scientific">Erysiphe pulchra</name>
    <dbReference type="NCBI Taxonomy" id="225359"/>
    <lineage>
        <taxon>Eukaryota</taxon>
        <taxon>Fungi</taxon>
        <taxon>Dikarya</taxon>
        <taxon>Ascomycota</taxon>
        <taxon>Pezizomycotina</taxon>
        <taxon>Leotiomycetes</taxon>
        <taxon>Erysiphales</taxon>
        <taxon>Erysiphaceae</taxon>
        <taxon>Erysiphe</taxon>
    </lineage>
</organism>
<accession>A0A2S4PYU5</accession>
<dbReference type="GO" id="GO:0004523">
    <property type="term" value="F:RNA-DNA hybrid ribonuclease activity"/>
    <property type="evidence" value="ECO:0007669"/>
    <property type="project" value="InterPro"/>
</dbReference>
<dbReference type="InterPro" id="IPR000477">
    <property type="entry name" value="RT_dom"/>
</dbReference>
<dbReference type="InterPro" id="IPR012337">
    <property type="entry name" value="RNaseH-like_sf"/>
</dbReference>
<comment type="caution">
    <text evidence="3">The sequence shown here is derived from an EMBL/GenBank/DDBJ whole genome shotgun (WGS) entry which is preliminary data.</text>
</comment>
<dbReference type="Proteomes" id="UP000237438">
    <property type="component" value="Unassembled WGS sequence"/>
</dbReference>
<reference evidence="3 4" key="1">
    <citation type="submission" date="2017-10" db="EMBL/GenBank/DDBJ databases">
        <title>Development of genomic resources for the powdery mildew, Erysiphe pulchra.</title>
        <authorList>
            <person name="Wadl P.A."/>
            <person name="Mack B.M."/>
            <person name="Moore G."/>
            <person name="Beltz S.B."/>
        </authorList>
    </citation>
    <scope>NUCLEOTIDE SEQUENCE [LARGE SCALE GENOMIC DNA]</scope>
    <source>
        <strain evidence="3">Cflorida</strain>
    </source>
</reference>
<dbReference type="GO" id="GO:0003676">
    <property type="term" value="F:nucleic acid binding"/>
    <property type="evidence" value="ECO:0007669"/>
    <property type="project" value="InterPro"/>
</dbReference>
<evidence type="ECO:0000313" key="3">
    <source>
        <dbReference type="EMBL" id="POS87202.1"/>
    </source>
</evidence>
<name>A0A2S4PYU5_9PEZI</name>
<feature type="domain" description="Reverse transcriptase" evidence="1">
    <location>
        <begin position="423"/>
        <end position="705"/>
    </location>
</feature>
<protein>
    <recommendedName>
        <fullName evidence="5">Reverse transcriptase domain-containing protein</fullName>
    </recommendedName>
</protein>
<sequence>MFDNRWVVPYNPYLIKDLKEQGQKEDSVESRINHEEMQDNRDVDSMNTDMGKNIEGVQDDVTRVDSERTFMRIIHHNCQHMYAVCQAAFQAGIETSAELVCIQEPYVGAGGMTYPVYNIRWSSVGNPGCQQVAVGIKKDLDGQIVVENRSDLFDHPYLIVLDVWELGKKSEKEQLIERRTIIVDDFNAHSPLWNSFCMRRARDWKFTRPKATPGLSIIDLTLTTRAIGQVASWTIDPEFSTPSDHQFIAFELENLNGTVGSIGPSKHITEWDIKGMNEDNIKQAEKDWQELAKDRPVANENRTSLELDEEAEWIEKSLKSVLDMNAKKLRVCARSKRWWTAEVSEKRAIYKECRRRFQAQNTTVEELRDPYEVSMTPALKDSAGTLAVTIEEKQFTLSCHSGRQLPQVGYSRPSAESSIRTLSEEISWARPAKFPSSTVTLVLGSKQGSIPDQVLYTGGISPSRMKRAKSYRVISPLNFLGKVTEKLVAKLLSDWCERENGLHEGQMGSKKYRSSVDAVARVVKRTQEAWARGNKAGLLLMDVKGAFDHVSKIVSCDTWKRKERLQPVIDGHTGNNRPIQTGVPQGSPVSPILFVIYLSGFFSAVENQVPGIVATSFADDCGFMVETGSIPKVVIELHEAGNAAADWGESNFLAFDLWKDEAILFDKTLRRRRKSCQRMAAAVINLRNHEVRFNKDAIRWLGIWLDSALSFREHKNVYLQKAKKAEARLRSLVGKQGLAPGLIRKVQIAAVQAIAIYGAELWWKDQKSWSSDIQLLINRAQPGEQQENDGAWMQDQQVIYLGQRLANSYNTGSGFSRKNQIPARKDLAMCEARQYKQVRSELSFWSDGSKLVNVGLGDNKEVFDAELYALDLALSIALQGGNVRVRPGLSNADRLLRDVNNVHIWLDSRATISRIQNLRLGPGQWLARRIYFQIRELQKHRIEVHIHWIPGYMEIEGNERADKAAKEAALSSRKCPEEFNSLSHIARTISDRQRIEGRQWLTREHRRRNLVSRSTYKMDLRIRKYDSLKSQHAVTAVYLVRISKQNDDLCEWCGKRKRQTVKHLLLECRKWREERNQMWKKIGDDNGVASNEGGIANLFADRRATPDILQFLERTGVGRRIRDLEEHEERPNRDDELRLAEFDNVSER</sequence>
<evidence type="ECO:0000259" key="1">
    <source>
        <dbReference type="PROSITE" id="PS50878"/>
    </source>
</evidence>
<dbReference type="PROSITE" id="PS50878">
    <property type="entry name" value="RT_POL"/>
    <property type="match status" value="1"/>
</dbReference>
<dbReference type="SUPFAM" id="SSF53098">
    <property type="entry name" value="Ribonuclease H-like"/>
    <property type="match status" value="1"/>
</dbReference>
<dbReference type="Gene3D" id="3.30.420.10">
    <property type="entry name" value="Ribonuclease H-like superfamily/Ribonuclease H"/>
    <property type="match status" value="1"/>
</dbReference>
<dbReference type="STRING" id="225359.A0A2S4PYU5"/>
<dbReference type="InterPro" id="IPR036691">
    <property type="entry name" value="Endo/exonu/phosph_ase_sf"/>
</dbReference>
<dbReference type="AlphaFoldDB" id="A0A2S4PYU5"/>
<dbReference type="Gene3D" id="3.60.10.10">
    <property type="entry name" value="Endonuclease/exonuclease/phosphatase"/>
    <property type="match status" value="1"/>
</dbReference>
<dbReference type="PANTHER" id="PTHR33481">
    <property type="entry name" value="REVERSE TRANSCRIPTASE"/>
    <property type="match status" value="1"/>
</dbReference>
<evidence type="ECO:0000259" key="2">
    <source>
        <dbReference type="PROSITE" id="PS50879"/>
    </source>
</evidence>
<gene>
    <name evidence="3" type="ORF">EPUL_001602</name>
</gene>
<evidence type="ECO:0000313" key="4">
    <source>
        <dbReference type="Proteomes" id="UP000237438"/>
    </source>
</evidence>
<proteinExistence type="predicted"/>
<dbReference type="SUPFAM" id="SSF56219">
    <property type="entry name" value="DNase I-like"/>
    <property type="match status" value="1"/>
</dbReference>
<dbReference type="OrthoDB" id="3547074at2759"/>
<dbReference type="Pfam" id="PF00078">
    <property type="entry name" value="RVT_1"/>
    <property type="match status" value="1"/>
</dbReference>
<dbReference type="PANTHER" id="PTHR33481:SF1">
    <property type="entry name" value="ENDONUCLEASE_EXONUCLEASE_PHOSPHATASE DOMAIN-CONTAINING PROTEIN-RELATED"/>
    <property type="match status" value="1"/>
</dbReference>
<dbReference type="PROSITE" id="PS50879">
    <property type="entry name" value="RNASE_H_1"/>
    <property type="match status" value="1"/>
</dbReference>